<comment type="caution">
    <text evidence="2">The sequence shown here is derived from an EMBL/GenBank/DDBJ whole genome shotgun (WGS) entry which is preliminary data.</text>
</comment>
<evidence type="ECO:0000313" key="2">
    <source>
        <dbReference type="EMBL" id="MEQ2305948.1"/>
    </source>
</evidence>
<evidence type="ECO:0000313" key="3">
    <source>
        <dbReference type="Proteomes" id="UP001469553"/>
    </source>
</evidence>
<protein>
    <submittedName>
        <fullName evidence="2">Uncharacterized protein</fullName>
    </submittedName>
</protein>
<evidence type="ECO:0000256" key="1">
    <source>
        <dbReference type="SAM" id="Phobius"/>
    </source>
</evidence>
<gene>
    <name evidence="2" type="ORF">AMECASPLE_003194</name>
</gene>
<reference evidence="2 3" key="1">
    <citation type="submission" date="2021-06" db="EMBL/GenBank/DDBJ databases">
        <authorList>
            <person name="Palmer J.M."/>
        </authorList>
    </citation>
    <scope>NUCLEOTIDE SEQUENCE [LARGE SCALE GENOMIC DNA]</scope>
    <source>
        <strain evidence="2 3">AS_MEX2019</strain>
        <tissue evidence="2">Muscle</tissue>
    </source>
</reference>
<name>A0ABV0ZI76_9TELE</name>
<keyword evidence="1" id="KW-0812">Transmembrane</keyword>
<feature type="transmembrane region" description="Helical" evidence="1">
    <location>
        <begin position="6"/>
        <end position="27"/>
    </location>
</feature>
<sequence length="148" mass="16851">MKFETIHSFIFYVAYYIVGNGGAGAYLQLFTGERRGKPCTGHKSIAGQHRDIQDKQPCTHSLTPTGNFRETNLPKCHIFGLWEEAGGPGENPRMHGENMQTPCRKSPGRNSQVLLAARQQCYQLTLLFNFPHRTLLTMEHFENRHGFE</sequence>
<dbReference type="EMBL" id="JAHRIP010065956">
    <property type="protein sequence ID" value="MEQ2305948.1"/>
    <property type="molecule type" value="Genomic_DNA"/>
</dbReference>
<keyword evidence="1" id="KW-0472">Membrane</keyword>
<keyword evidence="3" id="KW-1185">Reference proteome</keyword>
<organism evidence="2 3">
    <name type="scientific">Ameca splendens</name>
    <dbReference type="NCBI Taxonomy" id="208324"/>
    <lineage>
        <taxon>Eukaryota</taxon>
        <taxon>Metazoa</taxon>
        <taxon>Chordata</taxon>
        <taxon>Craniata</taxon>
        <taxon>Vertebrata</taxon>
        <taxon>Euteleostomi</taxon>
        <taxon>Actinopterygii</taxon>
        <taxon>Neopterygii</taxon>
        <taxon>Teleostei</taxon>
        <taxon>Neoteleostei</taxon>
        <taxon>Acanthomorphata</taxon>
        <taxon>Ovalentaria</taxon>
        <taxon>Atherinomorphae</taxon>
        <taxon>Cyprinodontiformes</taxon>
        <taxon>Goodeidae</taxon>
        <taxon>Ameca</taxon>
    </lineage>
</organism>
<keyword evidence="1" id="KW-1133">Transmembrane helix</keyword>
<dbReference type="Proteomes" id="UP001469553">
    <property type="component" value="Unassembled WGS sequence"/>
</dbReference>
<proteinExistence type="predicted"/>
<accession>A0ABV0ZI76</accession>